<gene>
    <name evidence="1" type="ORF">MicloDRAFT_00028180</name>
</gene>
<proteinExistence type="predicted"/>
<evidence type="ECO:0000313" key="2">
    <source>
        <dbReference type="Proteomes" id="UP000003947"/>
    </source>
</evidence>
<dbReference type="SUPFAM" id="SSF88946">
    <property type="entry name" value="Sigma2 domain of RNA polymerase sigma factors"/>
    <property type="match status" value="1"/>
</dbReference>
<dbReference type="AlphaFoldDB" id="I4YQM7"/>
<dbReference type="HOGENOM" id="CLU_106600_0_0_5"/>
<dbReference type="InterPro" id="IPR013325">
    <property type="entry name" value="RNA_pol_sigma_r2"/>
</dbReference>
<dbReference type="eggNOG" id="COG1595">
    <property type="taxonomic scope" value="Bacteria"/>
</dbReference>
<sequence>MQSHNVNRAEEAEEAAADLARAIQVLSEGDLLRLKALARLRARSLPGVEWADVLNETIMRALSGTRRWPPGVPIISFLAWAMRSVCDEYWRKARRERSVIVSIEVSSGGWPPDQADDAPDADPERTAAAVQMLAVLDALFAQDETALKIIAGLEDGLSAAEIRLRYGLSETEYDSARKRMRRTLLRHNLKGWER</sequence>
<dbReference type="Proteomes" id="UP000003947">
    <property type="component" value="Unassembled WGS sequence"/>
</dbReference>
<reference evidence="1 2" key="1">
    <citation type="submission" date="2012-02" db="EMBL/GenBank/DDBJ databases">
        <title>Improved High-Quality Draft sequence of Microvirga sp. WSM3557.</title>
        <authorList>
            <consortium name="US DOE Joint Genome Institute"/>
            <person name="Lucas S."/>
            <person name="Han J."/>
            <person name="Lapidus A."/>
            <person name="Cheng J.-F."/>
            <person name="Goodwin L."/>
            <person name="Pitluck S."/>
            <person name="Peters L."/>
            <person name="Zhang X."/>
            <person name="Detter J.C."/>
            <person name="Han C."/>
            <person name="Tapia R."/>
            <person name="Land M."/>
            <person name="Hauser L."/>
            <person name="Kyrpides N."/>
            <person name="Ivanova N."/>
            <person name="Pagani I."/>
            <person name="Brau L."/>
            <person name="Yates R."/>
            <person name="O'Hara G."/>
            <person name="Rui T."/>
            <person name="Howieson J."/>
            <person name="Reeve W."/>
            <person name="Woyke T."/>
        </authorList>
    </citation>
    <scope>NUCLEOTIDE SEQUENCE [LARGE SCALE GENOMIC DNA]</scope>
    <source>
        <strain evidence="1 2">WSM3557</strain>
    </source>
</reference>
<accession>I4YQM7</accession>
<dbReference type="GO" id="GO:0000428">
    <property type="term" value="C:DNA-directed RNA polymerase complex"/>
    <property type="evidence" value="ECO:0007669"/>
    <property type="project" value="UniProtKB-KW"/>
</dbReference>
<dbReference type="GO" id="GO:0003700">
    <property type="term" value="F:DNA-binding transcription factor activity"/>
    <property type="evidence" value="ECO:0007669"/>
    <property type="project" value="InterPro"/>
</dbReference>
<dbReference type="GO" id="GO:0006352">
    <property type="term" value="P:DNA-templated transcription initiation"/>
    <property type="evidence" value="ECO:0007669"/>
    <property type="project" value="InterPro"/>
</dbReference>
<keyword evidence="1" id="KW-0804">Transcription</keyword>
<organism evidence="1 2">
    <name type="scientific">Microvirga lotononidis</name>
    <dbReference type="NCBI Taxonomy" id="864069"/>
    <lineage>
        <taxon>Bacteria</taxon>
        <taxon>Pseudomonadati</taxon>
        <taxon>Pseudomonadota</taxon>
        <taxon>Alphaproteobacteria</taxon>
        <taxon>Hyphomicrobiales</taxon>
        <taxon>Methylobacteriaceae</taxon>
        <taxon>Microvirga</taxon>
    </lineage>
</organism>
<keyword evidence="2" id="KW-1185">Reference proteome</keyword>
<evidence type="ECO:0000313" key="1">
    <source>
        <dbReference type="EMBL" id="EIM26269.1"/>
    </source>
</evidence>
<dbReference type="STRING" id="864069.MicloDRAFT_00028180"/>
<dbReference type="EMBL" id="JH660645">
    <property type="protein sequence ID" value="EIM26269.1"/>
    <property type="molecule type" value="Genomic_DNA"/>
</dbReference>
<name>I4YQM7_9HYPH</name>
<dbReference type="PATRIC" id="fig|864069.3.peg.3049"/>
<protein>
    <submittedName>
        <fullName evidence="1">DNA-directed RNA polymerase specialized sigma subunit, sigma24</fullName>
    </submittedName>
</protein>
<keyword evidence="1" id="KW-0240">DNA-directed RNA polymerase</keyword>